<organism evidence="1 2">
    <name type="scientific">Wickerhamomyces ciferrii (strain ATCC 14091 / BCRC 22168 / CBS 111 / JCM 3599 / NBRC 0793 / NRRL Y-1031 F-60-10)</name>
    <name type="common">Yeast</name>
    <name type="synonym">Pichia ciferrii</name>
    <dbReference type="NCBI Taxonomy" id="1206466"/>
    <lineage>
        <taxon>Eukaryota</taxon>
        <taxon>Fungi</taxon>
        <taxon>Dikarya</taxon>
        <taxon>Ascomycota</taxon>
        <taxon>Saccharomycotina</taxon>
        <taxon>Saccharomycetes</taxon>
        <taxon>Phaffomycetales</taxon>
        <taxon>Wickerhamomycetaceae</taxon>
        <taxon>Wickerhamomyces</taxon>
    </lineage>
</organism>
<evidence type="ECO:0000313" key="2">
    <source>
        <dbReference type="Proteomes" id="UP000009328"/>
    </source>
</evidence>
<reference evidence="1 2" key="1">
    <citation type="journal article" date="2012" name="Eukaryot. Cell">
        <title>Draft genome sequence of Wickerhamomyces ciferrii NRRL Y-1031 F-60-10.</title>
        <authorList>
            <person name="Schneider J."/>
            <person name="Andrea H."/>
            <person name="Blom J."/>
            <person name="Jaenicke S."/>
            <person name="Ruckert C."/>
            <person name="Schorsch C."/>
            <person name="Szczepanowski R."/>
            <person name="Farwick M."/>
            <person name="Goesmann A."/>
            <person name="Puhler A."/>
            <person name="Schaffer S."/>
            <person name="Tauch A."/>
            <person name="Kohler T."/>
            <person name="Brinkrolf K."/>
        </authorList>
    </citation>
    <scope>NUCLEOTIDE SEQUENCE [LARGE SCALE GENOMIC DNA]</scope>
    <source>
        <strain evidence="2">ATCC 14091 / BCRC 22168 / CBS 111 / JCM 3599 / NBRC 0793 / NRRL Y-1031 F-60-10</strain>
    </source>
</reference>
<dbReference type="eggNOG" id="ENOG502RC91">
    <property type="taxonomic scope" value="Eukaryota"/>
</dbReference>
<dbReference type="InParanoid" id="K0KN92"/>
<dbReference type="PANTHER" id="PTHR28037">
    <property type="entry name" value="ALCOHOL O-ACETYLTRANSFERASE 1-RELATED"/>
    <property type="match status" value="1"/>
</dbReference>
<dbReference type="EC" id="2.3.1.-" evidence="1"/>
<dbReference type="PANTHER" id="PTHR28037:SF1">
    <property type="entry name" value="ALCOHOL O-ACETYLTRANSFERASE 1-RELATED"/>
    <property type="match status" value="1"/>
</dbReference>
<sequence>MVAGPNKDLENLERMMYWKTTLKAWSCFLVGAKLNEKLETDDILKGIHKLFTLRVQLRLNVFQYPKKRFVTEEINGWSDDFVDFVDYPTDDFDIIEAFKQQHNQYFELGVQKPLWKLVVLNHQYLVILCDHTLYDGNTALYICEDLITILNDRDIPVDRIPDIKPYHDLLKPKLGHTIKTVIQTFAPKWAYPLVNLIYRPKSEFETGAYDDWGVTHKIERTTNKLKHLITITNEEFSIIKKLTKSHGVNFTAFWAYINVLAVAQLGKSAVDLSIPFNMRTNLLPPEYLRWYGLLVSHVTLNVHTKVDHDSIDWDFVRFLNGSVAHKYQVKQSQMLGMIKYVSARGLIESALKSPRKGGLEVSNLGLRVDPDGESWKKYTPEEFFFSLPNDLSGYNVSNAVISSKTKTNIILDGVPEFANEFPTYANNVETILRNAINGYYE</sequence>
<evidence type="ECO:0000313" key="1">
    <source>
        <dbReference type="EMBL" id="CCH46725.1"/>
    </source>
</evidence>
<dbReference type="AlphaFoldDB" id="K0KN92"/>
<dbReference type="FunCoup" id="K0KN92">
    <property type="interactions" value="13"/>
</dbReference>
<dbReference type="HOGENOM" id="CLU_624393_0_0_1"/>
<dbReference type="STRING" id="1206466.K0KN92"/>
<gene>
    <name evidence="1" type="ORF">BN7_6322</name>
</gene>
<dbReference type="InterPro" id="IPR010828">
    <property type="entry name" value="Atf2/Sli1-like"/>
</dbReference>
<keyword evidence="2" id="KW-1185">Reference proteome</keyword>
<accession>K0KN92</accession>
<keyword evidence="1" id="KW-0808">Transferase</keyword>
<dbReference type="Pfam" id="PF07247">
    <property type="entry name" value="AATase"/>
    <property type="match status" value="1"/>
</dbReference>
<dbReference type="GO" id="GO:0016746">
    <property type="term" value="F:acyltransferase activity"/>
    <property type="evidence" value="ECO:0007669"/>
    <property type="project" value="UniProtKB-KW"/>
</dbReference>
<keyword evidence="1" id="KW-0012">Acyltransferase</keyword>
<dbReference type="EMBL" id="CAIF01000264">
    <property type="protein sequence ID" value="CCH46725.1"/>
    <property type="molecule type" value="Genomic_DNA"/>
</dbReference>
<dbReference type="SUPFAM" id="SSF52777">
    <property type="entry name" value="CoA-dependent acyltransferases"/>
    <property type="match status" value="1"/>
</dbReference>
<dbReference type="Proteomes" id="UP000009328">
    <property type="component" value="Unassembled WGS sequence"/>
</dbReference>
<name>K0KN92_WICCF</name>
<proteinExistence type="predicted"/>
<comment type="caution">
    <text evidence="1">The sequence shown here is derived from an EMBL/GenBank/DDBJ whole genome shotgun (WGS) entry which is preliminary data.</text>
</comment>
<dbReference type="InterPro" id="IPR052058">
    <property type="entry name" value="Alcohol_O-acetyltransferase"/>
</dbReference>
<protein>
    <submittedName>
        <fullName evidence="1">N-acetyltransferase SLI1</fullName>
        <ecNumber evidence="1">2.3.1.-</ecNumber>
    </submittedName>
</protein>